<gene>
    <name evidence="1" type="ORF">AXF42_Ash010911</name>
</gene>
<protein>
    <submittedName>
        <fullName evidence="1">Uncharacterized protein</fullName>
    </submittedName>
</protein>
<evidence type="ECO:0000313" key="2">
    <source>
        <dbReference type="Proteomes" id="UP000236161"/>
    </source>
</evidence>
<dbReference type="AlphaFoldDB" id="A0A2H9ZQJ7"/>
<proteinExistence type="predicted"/>
<dbReference type="EMBL" id="KZ454830">
    <property type="protein sequence ID" value="PKA45572.1"/>
    <property type="molecule type" value="Genomic_DNA"/>
</dbReference>
<dbReference type="OrthoDB" id="629391at2759"/>
<dbReference type="PANTHER" id="PTHR10775:SF179">
    <property type="entry name" value="TRANSPOSON, EN_SPM-LIKE, TRANSPOSASE-ASSOCIATED DOMAIN PROTEIN"/>
    <property type="match status" value="1"/>
</dbReference>
<reference evidence="1 2" key="1">
    <citation type="journal article" date="2017" name="Nature">
        <title>The Apostasia genome and the evolution of orchids.</title>
        <authorList>
            <person name="Zhang G.Q."/>
            <person name="Liu K.W."/>
            <person name="Li Z."/>
            <person name="Lohaus R."/>
            <person name="Hsiao Y.Y."/>
            <person name="Niu S.C."/>
            <person name="Wang J.Y."/>
            <person name="Lin Y.C."/>
            <person name="Xu Q."/>
            <person name="Chen L.J."/>
            <person name="Yoshida K."/>
            <person name="Fujiwara S."/>
            <person name="Wang Z.W."/>
            <person name="Zhang Y.Q."/>
            <person name="Mitsuda N."/>
            <person name="Wang M."/>
            <person name="Liu G.H."/>
            <person name="Pecoraro L."/>
            <person name="Huang H.X."/>
            <person name="Xiao X.J."/>
            <person name="Lin M."/>
            <person name="Wu X.Y."/>
            <person name="Wu W.L."/>
            <person name="Chen Y.Y."/>
            <person name="Chang S.B."/>
            <person name="Sakamoto S."/>
            <person name="Ohme-Takagi M."/>
            <person name="Yagi M."/>
            <person name="Zeng S.J."/>
            <person name="Shen C.Y."/>
            <person name="Yeh C.M."/>
            <person name="Luo Y.B."/>
            <person name="Tsai W.C."/>
            <person name="Van de Peer Y."/>
            <person name="Liu Z.J."/>
        </authorList>
    </citation>
    <scope>NUCLEOTIDE SEQUENCE [LARGE SCALE GENOMIC DNA]</scope>
    <source>
        <strain evidence="2">cv. Shenzhen</strain>
        <tissue evidence="1">Stem</tissue>
    </source>
</reference>
<keyword evidence="2" id="KW-1185">Reference proteome</keyword>
<accession>A0A2H9ZQJ7</accession>
<dbReference type="PANTHER" id="PTHR10775">
    <property type="entry name" value="OS08G0208400 PROTEIN"/>
    <property type="match status" value="1"/>
</dbReference>
<evidence type="ECO:0000313" key="1">
    <source>
        <dbReference type="EMBL" id="PKA45572.1"/>
    </source>
</evidence>
<sequence>MEDLVWDIKNNLSEAPEQFEELLEEAKSLLYSSCKSFTKLSVLMHLFNLKAANGLSNKCFTELLILIKDMLPAHNQLPNSTYEAKKTLCKLGMHYEKINACPNDCILYRNEFSNLEQCPECGKSRWKLCANGVKEKYGIPEKVLWYLPPIPRIVSILKSMA</sequence>
<organism evidence="1 2">
    <name type="scientific">Apostasia shenzhenica</name>
    <dbReference type="NCBI Taxonomy" id="1088818"/>
    <lineage>
        <taxon>Eukaryota</taxon>
        <taxon>Viridiplantae</taxon>
        <taxon>Streptophyta</taxon>
        <taxon>Embryophyta</taxon>
        <taxon>Tracheophyta</taxon>
        <taxon>Spermatophyta</taxon>
        <taxon>Magnoliopsida</taxon>
        <taxon>Liliopsida</taxon>
        <taxon>Asparagales</taxon>
        <taxon>Orchidaceae</taxon>
        <taxon>Apostasioideae</taxon>
        <taxon>Apostasia</taxon>
    </lineage>
</organism>
<dbReference type="Proteomes" id="UP000236161">
    <property type="component" value="Unassembled WGS sequence"/>
</dbReference>
<name>A0A2H9ZQJ7_9ASPA</name>